<dbReference type="Pfam" id="PF23343">
    <property type="entry name" value="REP_ORF2-G2P"/>
    <property type="match status" value="1"/>
</dbReference>
<dbReference type="EMBL" id="FQXS01000086">
    <property type="protein sequence ID" value="SHI16488.1"/>
    <property type="molecule type" value="Genomic_DNA"/>
</dbReference>
<evidence type="ECO:0000313" key="3">
    <source>
        <dbReference type="Proteomes" id="UP000184139"/>
    </source>
</evidence>
<protein>
    <recommendedName>
        <fullName evidence="1">Replication-associated protein ORF2/G2P domain-containing protein</fullName>
    </recommendedName>
</protein>
<organism evidence="2 3">
    <name type="scientific">Desulfofustis glycolicus DSM 9705</name>
    <dbReference type="NCBI Taxonomy" id="1121409"/>
    <lineage>
        <taxon>Bacteria</taxon>
        <taxon>Pseudomonadati</taxon>
        <taxon>Thermodesulfobacteriota</taxon>
        <taxon>Desulfobulbia</taxon>
        <taxon>Desulfobulbales</taxon>
        <taxon>Desulfocapsaceae</taxon>
        <taxon>Desulfofustis</taxon>
    </lineage>
</organism>
<proteinExistence type="predicted"/>
<feature type="non-terminal residue" evidence="2">
    <location>
        <position position="1"/>
    </location>
</feature>
<dbReference type="OrthoDB" id="6057657at2"/>
<dbReference type="Proteomes" id="UP000184139">
    <property type="component" value="Unassembled WGS sequence"/>
</dbReference>
<sequence length="291" mass="34029">SSESASSLLYLYTNNSIQIPETVCQDEDRQKVVNALIGALSPYYRKSAFTLKNNVQRLISLAASPGHVGFLTLTFPDNVTDHREAYKRFRSFNSNFLAPYPHVSEWISTKERQTRGAWHYHLAIQTTEDIRSGFDWDEYNRWIEDRKNGTVRRLQTGNEDLRRLWKDFRSAMKEYGLGRSELLPIRSNEEGLARYLGKYISKHIGQRKPEDKGVRLVNSSRGWIKNNAKFAWNTEGAKEWRRKLKIFAGLYGCDSIEQLSFRLGKNWVYQYWHHIAGADKLLERTEQKIPF</sequence>
<dbReference type="RefSeq" id="WP_073379660.1">
    <property type="nucleotide sequence ID" value="NZ_FQXS01000086.1"/>
</dbReference>
<evidence type="ECO:0000313" key="2">
    <source>
        <dbReference type="EMBL" id="SHI16488.1"/>
    </source>
</evidence>
<dbReference type="InterPro" id="IPR056906">
    <property type="entry name" value="ORF2/G2P_dom"/>
</dbReference>
<accession>A0A1M5YXB1</accession>
<evidence type="ECO:0000259" key="1">
    <source>
        <dbReference type="Pfam" id="PF23343"/>
    </source>
</evidence>
<reference evidence="2 3" key="1">
    <citation type="submission" date="2016-11" db="EMBL/GenBank/DDBJ databases">
        <authorList>
            <person name="Jaros S."/>
            <person name="Januszkiewicz K."/>
            <person name="Wedrychowicz H."/>
        </authorList>
    </citation>
    <scope>NUCLEOTIDE SEQUENCE [LARGE SCALE GENOMIC DNA]</scope>
    <source>
        <strain evidence="2 3">DSM 9705</strain>
    </source>
</reference>
<gene>
    <name evidence="2" type="ORF">SAMN02745124_04525</name>
</gene>
<dbReference type="AlphaFoldDB" id="A0A1M5YXB1"/>
<name>A0A1M5YXB1_9BACT</name>
<feature type="domain" description="Replication-associated protein ORF2/G2P" evidence="1">
    <location>
        <begin position="70"/>
        <end position="203"/>
    </location>
</feature>
<keyword evidence="3" id="KW-1185">Reference proteome</keyword>